<dbReference type="SUPFAM" id="SSF101898">
    <property type="entry name" value="NHL repeat"/>
    <property type="match status" value="1"/>
</dbReference>
<sequence length="912" mass="106240">MRRFFTIFFLFIIILACGYGIYYFWDKQKSLDAWSLVPDNTLVVYENSNLVSTWNDLQKNPIWKDLLEIPELAQLKANFEKLDSLSGGSGALDEFSRNNRVLISMHLTAKDDFDFVFYQTLKNTEQVTTIKEIQEEFKTLRVNERKFENYTINELKNNSNEVVFSYLILKGNFVGSFSPILVEDVIRNLSKEAEGFKQLNQEIFKIAKFQNDAGNFFINFNRLNRFLRIFTESQQHILFDVLSKFSGSTFLDLVINDEDFYFNGYTFLTDSSAFLKIYKNQKGGKITVQDLIPNRTAILIQEKFDKPEALMNAKEVFWSQTVDNYSIERTQMSRKFKTDFTGFHKFMAGENAMAMLKTNTVQKETDKLVFIKLADISEGLNEFNKLSEEAALANNDTLYYETYANQEIRELKIEEFPKWLLGANYGGFETSYFSLFGNFMVLSNNIQSIKSLILDIETENTWGKSIKQYQFIKSTLEEANLNIFINTNQVWQLMLPALNEKWESFTRKNEYPLKNLENLAIQFSAENDRFYTNIEFSHRPKEKLDQLSQFESIFATEFAFPITSKPFVVKNHNSGLFETLVQDSAYNLHLIGNDGAQLWSEKLDGPIVSDVFQIDYLRNNKLQYAFATDKQIYVMDRNGNELSGFPKNITKDTPIAYFNVVDYDKSKNYRFLTSTKTGDIYLSDKTGDLLGDWDPLRIGDKLATTPEHIRIRSKDFMVALQESGNVNVMSRNSRMKPNFPVRLDDRLTDNLFFELGNTFEQSNIVTLTAGGQLTKVSFEGKIKDKVQMYKPNKETIFKIIPNATERNYIIARQDLNRVSILDYHGELLFDKDYLSQQEMAIQYYQFSTEKEIIVITDLAQQFTYFYTMDGTLINQQPIESDHEVAVIYYSKENTIHIYKCIDNNFEILKLKF</sequence>
<name>A0A937DKR6_9BACT</name>
<gene>
    <name evidence="2" type="ORF">JKP34_13740</name>
</gene>
<keyword evidence="1" id="KW-0812">Transmembrane</keyword>
<evidence type="ECO:0000313" key="3">
    <source>
        <dbReference type="Proteomes" id="UP000642920"/>
    </source>
</evidence>
<dbReference type="Proteomes" id="UP000642920">
    <property type="component" value="Unassembled WGS sequence"/>
</dbReference>
<organism evidence="2 3">
    <name type="scientific">Marivirga atlantica</name>
    <dbReference type="NCBI Taxonomy" id="1548457"/>
    <lineage>
        <taxon>Bacteria</taxon>
        <taxon>Pseudomonadati</taxon>
        <taxon>Bacteroidota</taxon>
        <taxon>Cytophagia</taxon>
        <taxon>Cytophagales</taxon>
        <taxon>Marivirgaceae</taxon>
        <taxon>Marivirga</taxon>
    </lineage>
</organism>
<comment type="caution">
    <text evidence="2">The sequence shown here is derived from an EMBL/GenBank/DDBJ whole genome shotgun (WGS) entry which is preliminary data.</text>
</comment>
<dbReference type="RefSeq" id="WP_201922584.1">
    <property type="nucleotide sequence ID" value="NZ_JAERQG010000003.1"/>
</dbReference>
<proteinExistence type="predicted"/>
<protein>
    <submittedName>
        <fullName evidence="2">Uncharacterized protein</fullName>
    </submittedName>
</protein>
<dbReference type="AlphaFoldDB" id="A0A937DKR6"/>
<evidence type="ECO:0000313" key="2">
    <source>
        <dbReference type="EMBL" id="MBL0766324.1"/>
    </source>
</evidence>
<evidence type="ECO:0000256" key="1">
    <source>
        <dbReference type="SAM" id="Phobius"/>
    </source>
</evidence>
<dbReference type="EMBL" id="JAERQG010000003">
    <property type="protein sequence ID" value="MBL0766324.1"/>
    <property type="molecule type" value="Genomic_DNA"/>
</dbReference>
<accession>A0A937DKR6</accession>
<keyword evidence="1" id="KW-1133">Transmembrane helix</keyword>
<reference evidence="2" key="1">
    <citation type="submission" date="2021-01" db="EMBL/GenBank/DDBJ databases">
        <title>Marivirga sp. nov., isolated from intertidal surface sediments.</title>
        <authorList>
            <person name="Zhang M."/>
        </authorList>
    </citation>
    <scope>NUCLEOTIDE SEQUENCE</scope>
    <source>
        <strain evidence="2">SM1354</strain>
    </source>
</reference>
<keyword evidence="1" id="KW-0472">Membrane</keyword>
<dbReference type="PROSITE" id="PS51257">
    <property type="entry name" value="PROKAR_LIPOPROTEIN"/>
    <property type="match status" value="1"/>
</dbReference>
<feature type="transmembrane region" description="Helical" evidence="1">
    <location>
        <begin position="7"/>
        <end position="25"/>
    </location>
</feature>
<keyword evidence="3" id="KW-1185">Reference proteome</keyword>